<dbReference type="PANTHER" id="PTHR36974">
    <property type="entry name" value="MEMBRANE PROTEIN-RELATED"/>
    <property type="match status" value="1"/>
</dbReference>
<feature type="transmembrane region" description="Helical" evidence="5">
    <location>
        <begin position="99"/>
        <end position="118"/>
    </location>
</feature>
<dbReference type="Pfam" id="PF07291">
    <property type="entry name" value="MauE"/>
    <property type="match status" value="1"/>
</dbReference>
<dbReference type="InterPro" id="IPR009908">
    <property type="entry name" value="Methylamine_util_MauE"/>
</dbReference>
<dbReference type="EMBL" id="FZNS01000003">
    <property type="protein sequence ID" value="SNR49450.1"/>
    <property type="molecule type" value="Genomic_DNA"/>
</dbReference>
<feature type="domain" description="Methylamine utilisation protein MauE" evidence="6">
    <location>
        <begin position="6"/>
        <end position="88"/>
    </location>
</feature>
<proteinExistence type="predicted"/>
<keyword evidence="4 5" id="KW-0472">Membrane</keyword>
<evidence type="ECO:0000313" key="7">
    <source>
        <dbReference type="EMBL" id="SNR49450.1"/>
    </source>
</evidence>
<feature type="transmembrane region" description="Helical" evidence="5">
    <location>
        <begin position="38"/>
        <end position="61"/>
    </location>
</feature>
<keyword evidence="3 5" id="KW-1133">Transmembrane helix</keyword>
<evidence type="ECO:0000259" key="6">
    <source>
        <dbReference type="Pfam" id="PF07291"/>
    </source>
</evidence>
<dbReference type="AlphaFoldDB" id="A0A238WS92"/>
<protein>
    <submittedName>
        <fullName evidence="7">Uncharacterized membrane protein</fullName>
    </submittedName>
</protein>
<evidence type="ECO:0000313" key="8">
    <source>
        <dbReference type="Proteomes" id="UP000198310"/>
    </source>
</evidence>
<keyword evidence="8" id="KW-1185">Reference proteome</keyword>
<reference evidence="8" key="1">
    <citation type="submission" date="2017-06" db="EMBL/GenBank/DDBJ databases">
        <authorList>
            <person name="Varghese N."/>
            <person name="Submissions S."/>
        </authorList>
    </citation>
    <scope>NUCLEOTIDE SEQUENCE [LARGE SCALE GENOMIC DNA]</scope>
    <source>
        <strain evidence="8">DSM 28041</strain>
    </source>
</reference>
<dbReference type="GO" id="GO:0030416">
    <property type="term" value="P:methylamine metabolic process"/>
    <property type="evidence" value="ECO:0007669"/>
    <property type="project" value="InterPro"/>
</dbReference>
<evidence type="ECO:0000256" key="4">
    <source>
        <dbReference type="ARBA" id="ARBA00023136"/>
    </source>
</evidence>
<dbReference type="Proteomes" id="UP000198310">
    <property type="component" value="Unassembled WGS sequence"/>
</dbReference>
<accession>A0A238WS92</accession>
<dbReference type="PANTHER" id="PTHR36974:SF1">
    <property type="entry name" value="DOXX FAMILY MEMBRANE PROTEIN"/>
    <property type="match status" value="1"/>
</dbReference>
<feature type="transmembrane region" description="Helical" evidence="5">
    <location>
        <begin position="68"/>
        <end position="87"/>
    </location>
</feature>
<dbReference type="RefSeq" id="WP_089332164.1">
    <property type="nucleotide sequence ID" value="NZ_FZNS01000003.1"/>
</dbReference>
<comment type="subcellular location">
    <subcellularLocation>
        <location evidence="1">Membrane</location>
        <topology evidence="1">Multi-pass membrane protein</topology>
    </subcellularLocation>
</comment>
<sequence length="121" mass="13756">MPQYRKISRYVLAGLFTFAGIVHFLSPEMFVRIVPPYLPAPLLLVYVSGMAEIAGGLGLLVPTTRRMTSWGLILLLVAVFPANVYMLQSYEGRGLLPVWALWLRLPLQVVLVAWAWWIRKE</sequence>
<dbReference type="GO" id="GO:0016020">
    <property type="term" value="C:membrane"/>
    <property type="evidence" value="ECO:0007669"/>
    <property type="project" value="UniProtKB-SubCell"/>
</dbReference>
<keyword evidence="2 5" id="KW-0812">Transmembrane</keyword>
<name>A0A238WS92_9BACT</name>
<organism evidence="7 8">
    <name type="scientific">Hymenobacter mucosus</name>
    <dbReference type="NCBI Taxonomy" id="1411120"/>
    <lineage>
        <taxon>Bacteria</taxon>
        <taxon>Pseudomonadati</taxon>
        <taxon>Bacteroidota</taxon>
        <taxon>Cytophagia</taxon>
        <taxon>Cytophagales</taxon>
        <taxon>Hymenobacteraceae</taxon>
        <taxon>Hymenobacter</taxon>
    </lineage>
</organism>
<evidence type="ECO:0000256" key="5">
    <source>
        <dbReference type="SAM" id="Phobius"/>
    </source>
</evidence>
<evidence type="ECO:0000256" key="1">
    <source>
        <dbReference type="ARBA" id="ARBA00004141"/>
    </source>
</evidence>
<evidence type="ECO:0000256" key="2">
    <source>
        <dbReference type="ARBA" id="ARBA00022692"/>
    </source>
</evidence>
<evidence type="ECO:0000256" key="3">
    <source>
        <dbReference type="ARBA" id="ARBA00022989"/>
    </source>
</evidence>
<feature type="transmembrane region" description="Helical" evidence="5">
    <location>
        <begin position="7"/>
        <end position="26"/>
    </location>
</feature>
<gene>
    <name evidence="7" type="ORF">SAMN06269173_10336</name>
</gene>